<name>A0A0N4YYM5_NIPBR</name>
<organism evidence="4">
    <name type="scientific">Nippostrongylus brasiliensis</name>
    <name type="common">Rat hookworm</name>
    <dbReference type="NCBI Taxonomy" id="27835"/>
    <lineage>
        <taxon>Eukaryota</taxon>
        <taxon>Metazoa</taxon>
        <taxon>Ecdysozoa</taxon>
        <taxon>Nematoda</taxon>
        <taxon>Chromadorea</taxon>
        <taxon>Rhabditida</taxon>
        <taxon>Rhabditina</taxon>
        <taxon>Rhabditomorpha</taxon>
        <taxon>Strongyloidea</taxon>
        <taxon>Heligmosomidae</taxon>
        <taxon>Nippostrongylus</taxon>
    </lineage>
</organism>
<proteinExistence type="predicted"/>
<keyword evidence="3" id="KW-1185">Reference proteome</keyword>
<evidence type="ECO:0000313" key="3">
    <source>
        <dbReference type="Proteomes" id="UP000271162"/>
    </source>
</evidence>
<protein>
    <submittedName>
        <fullName evidence="4">DDE Tnp4 domain-containing protein</fullName>
    </submittedName>
</protein>
<keyword evidence="1" id="KW-1133">Transmembrane helix</keyword>
<keyword evidence="1" id="KW-0472">Membrane</keyword>
<reference evidence="2 3" key="2">
    <citation type="submission" date="2018-11" db="EMBL/GenBank/DDBJ databases">
        <authorList>
            <consortium name="Pathogen Informatics"/>
        </authorList>
    </citation>
    <scope>NUCLEOTIDE SEQUENCE [LARGE SCALE GENOMIC DNA]</scope>
</reference>
<evidence type="ECO:0000313" key="2">
    <source>
        <dbReference type="EMBL" id="VDL87125.1"/>
    </source>
</evidence>
<accession>A0A0N4YYM5</accession>
<dbReference type="EMBL" id="UYSL01027856">
    <property type="protein sequence ID" value="VDL87125.1"/>
    <property type="molecule type" value="Genomic_DNA"/>
</dbReference>
<evidence type="ECO:0000256" key="1">
    <source>
        <dbReference type="SAM" id="Phobius"/>
    </source>
</evidence>
<dbReference type="WBParaSite" id="NBR_0002234701-mRNA-1">
    <property type="protein sequence ID" value="NBR_0002234701-mRNA-1"/>
    <property type="gene ID" value="NBR_0002234701"/>
</dbReference>
<sequence>MAAIPQLWNPSNPLHKYRQNDDQWQRVVNNVNVIHGSSFDALERLLEAFQKIREGGSHGSQRNAWTSWVESIANSMQNMEHYEPEEAMLIKAQMDCIDITAELLLIEALALVLDLSLMILIAAAVRISMRPTFTGHGSSYHHMSREFAIGATTACSIAHEVARAIIDELHDCAFPTVTFQTWLYALDDFRTRWDHPAAIGALDGKHTACVSCIIGPCRCKLQVCIVRPRSRRKIIGRDIFMTSSMKTLSEESEDDFPSDVNVEELGTVPCHFLVDQGSVSPRALEELWRITSVSLLEDSAFCSEGFTGLPNRLKTSCYL</sequence>
<reference evidence="4" key="1">
    <citation type="submission" date="2017-02" db="UniProtKB">
        <authorList>
            <consortium name="WormBaseParasite"/>
        </authorList>
    </citation>
    <scope>IDENTIFICATION</scope>
</reference>
<dbReference type="AlphaFoldDB" id="A0A0N4YYM5"/>
<feature type="transmembrane region" description="Helical" evidence="1">
    <location>
        <begin position="103"/>
        <end position="125"/>
    </location>
</feature>
<keyword evidence="1" id="KW-0812">Transmembrane</keyword>
<evidence type="ECO:0000313" key="4">
    <source>
        <dbReference type="WBParaSite" id="NBR_0002234701-mRNA-1"/>
    </source>
</evidence>
<dbReference type="Proteomes" id="UP000271162">
    <property type="component" value="Unassembled WGS sequence"/>
</dbReference>
<gene>
    <name evidence="2" type="ORF">NBR_LOCUS22348</name>
</gene>